<dbReference type="Pfam" id="PF01814">
    <property type="entry name" value="Hemerythrin"/>
    <property type="match status" value="1"/>
</dbReference>
<evidence type="ECO:0000256" key="2">
    <source>
        <dbReference type="ARBA" id="ARBA00022490"/>
    </source>
</evidence>
<dbReference type="InterPro" id="IPR012312">
    <property type="entry name" value="Hemerythrin-like"/>
</dbReference>
<dbReference type="InterPro" id="IPR038062">
    <property type="entry name" value="ScdA-like_N_sf"/>
</dbReference>
<accession>A0A6G3ZV18</accession>
<dbReference type="GO" id="GO:0005737">
    <property type="term" value="C:cytoplasm"/>
    <property type="evidence" value="ECO:0007669"/>
    <property type="project" value="UniProtKB-SubCell"/>
</dbReference>
<dbReference type="PANTHER" id="PTHR36438:SF1">
    <property type="entry name" value="IRON-SULFUR CLUSTER REPAIR PROTEIN YTFE"/>
    <property type="match status" value="1"/>
</dbReference>
<dbReference type="EMBL" id="JAAIKC010000001">
    <property type="protein sequence ID" value="NEW05888.1"/>
    <property type="molecule type" value="Genomic_DNA"/>
</dbReference>
<gene>
    <name evidence="6" type="primary">ric</name>
    <name evidence="6" type="ORF">GK047_07660</name>
</gene>
<organism evidence="6">
    <name type="scientific">Paenibacillus sp. SYP-B3998</name>
    <dbReference type="NCBI Taxonomy" id="2678564"/>
    <lineage>
        <taxon>Bacteria</taxon>
        <taxon>Bacillati</taxon>
        <taxon>Bacillota</taxon>
        <taxon>Bacilli</taxon>
        <taxon>Bacillales</taxon>
        <taxon>Paenibacillaceae</taxon>
        <taxon>Paenibacillus</taxon>
    </lineage>
</organism>
<feature type="domain" description="Hemerythrin-like" evidence="5">
    <location>
        <begin position="83"/>
        <end position="227"/>
    </location>
</feature>
<dbReference type="RefSeq" id="WP_163943361.1">
    <property type="nucleotide sequence ID" value="NZ_JAAIKC010000001.1"/>
</dbReference>
<dbReference type="AlphaFoldDB" id="A0A6G3ZV18"/>
<dbReference type="Gene3D" id="1.10.3910.10">
    <property type="entry name" value="SP0561-like"/>
    <property type="match status" value="1"/>
</dbReference>
<dbReference type="GO" id="GO:0046872">
    <property type="term" value="F:metal ion binding"/>
    <property type="evidence" value="ECO:0007669"/>
    <property type="project" value="UniProtKB-KW"/>
</dbReference>
<evidence type="ECO:0000256" key="3">
    <source>
        <dbReference type="ARBA" id="ARBA00022723"/>
    </source>
</evidence>
<name>A0A6G3ZV18_9BACL</name>
<reference evidence="6" key="1">
    <citation type="submission" date="2020-02" db="EMBL/GenBank/DDBJ databases">
        <authorList>
            <person name="Shen X.-R."/>
            <person name="Zhang Y.-X."/>
        </authorList>
    </citation>
    <scope>NUCLEOTIDE SEQUENCE</scope>
    <source>
        <strain evidence="6">SYP-B3998</strain>
    </source>
</reference>
<dbReference type="PANTHER" id="PTHR36438">
    <property type="entry name" value="IRON-SULFUR CLUSTER REPAIR PROTEIN YTFE"/>
    <property type="match status" value="1"/>
</dbReference>
<evidence type="ECO:0000313" key="6">
    <source>
        <dbReference type="EMBL" id="NEW05888.1"/>
    </source>
</evidence>
<evidence type="ECO:0000256" key="4">
    <source>
        <dbReference type="ARBA" id="ARBA00023004"/>
    </source>
</evidence>
<keyword evidence="2" id="KW-0963">Cytoplasm</keyword>
<dbReference type="Gene3D" id="1.20.120.520">
    <property type="entry name" value="nmb1532 protein domain like"/>
    <property type="match status" value="1"/>
</dbReference>
<keyword evidence="4" id="KW-0408">Iron</keyword>
<dbReference type="Pfam" id="PF04405">
    <property type="entry name" value="ScdA_N"/>
    <property type="match status" value="1"/>
</dbReference>
<dbReference type="SUPFAM" id="SSF140683">
    <property type="entry name" value="SP0561-like"/>
    <property type="match status" value="1"/>
</dbReference>
<protein>
    <submittedName>
        <fullName evidence="6">Iron-sulfur cluster repair di-iron protein</fullName>
    </submittedName>
</protein>
<evidence type="ECO:0000256" key="1">
    <source>
        <dbReference type="ARBA" id="ARBA00004496"/>
    </source>
</evidence>
<proteinExistence type="predicted"/>
<comment type="subcellular location">
    <subcellularLocation>
        <location evidence="1">Cytoplasm</location>
    </subcellularLocation>
</comment>
<dbReference type="InterPro" id="IPR019903">
    <property type="entry name" value="RIC_family"/>
</dbReference>
<dbReference type="NCBIfam" id="TIGR03652">
    <property type="entry name" value="FeS_repair_RIC"/>
    <property type="match status" value="1"/>
</dbReference>
<sequence>MGMNIQLMDRVGDIVTNYPKTAEVFKEFRIDFCCGGNKSLLQVIRDQHIEVEILLKSLREAAVSPKSEELNWNELSSSELIDHIVSIHHGYLKSALPQLSEYVKKVARVHGPNQPELFQVHQWFETLRSDMEHHMEKEELEAFPAVIAYGNDPTEAKRERLLEILNTLEHEHEGSGDLLKQIREITGDYELPKDACTTFQLTFLKLEELESDMFQHIHLENNILFNRA</sequence>
<keyword evidence="3" id="KW-0479">Metal-binding</keyword>
<evidence type="ECO:0000259" key="5">
    <source>
        <dbReference type="Pfam" id="PF01814"/>
    </source>
</evidence>
<comment type="caution">
    <text evidence="6">The sequence shown here is derived from an EMBL/GenBank/DDBJ whole genome shotgun (WGS) entry which is preliminary data.</text>
</comment>